<comment type="caution">
    <text evidence="2">The sequence shown here is derived from an EMBL/GenBank/DDBJ whole genome shotgun (WGS) entry which is preliminary data.</text>
</comment>
<dbReference type="EMBL" id="QVQT01000006">
    <property type="protein sequence ID" value="RFU15288.1"/>
    <property type="molecule type" value="Genomic_DNA"/>
</dbReference>
<gene>
    <name evidence="2" type="ORF">D0Y96_16505</name>
</gene>
<dbReference type="Proteomes" id="UP000264702">
    <property type="component" value="Unassembled WGS sequence"/>
</dbReference>
<feature type="transmembrane region" description="Helical" evidence="1">
    <location>
        <begin position="26"/>
        <end position="43"/>
    </location>
</feature>
<sequence length="287" mass="29941">MVHKRADEQAAPAAAGEGEEDNLKRLARTTFLTFIFGLLLYCGTGSHRLMAQTPKPLTAADLTQMKTAGFNDQTIINAISANGVSLDTSVQGLVALKQSGLSEKVIDAALAAAAPRPPASSNASANNGLPDDIGVYTQVRDQLTPLPVEVVNFKTAGTLGMAFSYGFKKAKLQGTVPGDKSSAQLTLPVALVLRCPDGTAPTEYQLIALTPKKDVREFTDAKVGVTGASAGVDSQALALNFQKIGHDTYKATIAGLKKGEYGFLAPGTAVSMNTVSTGKMYSFGVSE</sequence>
<keyword evidence="1" id="KW-1133">Transmembrane helix</keyword>
<protein>
    <submittedName>
        <fullName evidence="2">Uncharacterized protein</fullName>
    </submittedName>
</protein>
<keyword evidence="1" id="KW-0812">Transmembrane</keyword>
<dbReference type="AlphaFoldDB" id="A0A372IK73"/>
<proteinExistence type="predicted"/>
<keyword evidence="1" id="KW-0472">Membrane</keyword>
<reference evidence="2 3" key="1">
    <citation type="submission" date="2018-08" db="EMBL/GenBank/DDBJ databases">
        <title>Acidipila sp. 4G-K13, an acidobacterium isolated from forest soil.</title>
        <authorList>
            <person name="Gao Z.-H."/>
            <person name="Qiu L.-H."/>
        </authorList>
    </citation>
    <scope>NUCLEOTIDE SEQUENCE [LARGE SCALE GENOMIC DNA]</scope>
    <source>
        <strain evidence="2 3">4G-K13</strain>
    </source>
</reference>
<evidence type="ECO:0000313" key="3">
    <source>
        <dbReference type="Proteomes" id="UP000264702"/>
    </source>
</evidence>
<dbReference type="OrthoDB" id="110505at2"/>
<accession>A0A372IK73</accession>
<evidence type="ECO:0000256" key="1">
    <source>
        <dbReference type="SAM" id="Phobius"/>
    </source>
</evidence>
<dbReference type="RefSeq" id="WP_117302109.1">
    <property type="nucleotide sequence ID" value="NZ_QVQT02000006.1"/>
</dbReference>
<keyword evidence="3" id="KW-1185">Reference proteome</keyword>
<evidence type="ECO:0000313" key="2">
    <source>
        <dbReference type="EMBL" id="RFU15288.1"/>
    </source>
</evidence>
<name>A0A372IK73_9BACT</name>
<organism evidence="2 3">
    <name type="scientific">Paracidobacterium acidisoli</name>
    <dbReference type="NCBI Taxonomy" id="2303751"/>
    <lineage>
        <taxon>Bacteria</taxon>
        <taxon>Pseudomonadati</taxon>
        <taxon>Acidobacteriota</taxon>
        <taxon>Terriglobia</taxon>
        <taxon>Terriglobales</taxon>
        <taxon>Acidobacteriaceae</taxon>
        <taxon>Paracidobacterium</taxon>
    </lineage>
</organism>